<dbReference type="AlphaFoldDB" id="A0A7X6FST0"/>
<evidence type="ECO:0000313" key="3">
    <source>
        <dbReference type="Proteomes" id="UP000558475"/>
    </source>
</evidence>
<protein>
    <recommendedName>
        <fullName evidence="4">Recombinase domain-containing protein</fullName>
    </recommendedName>
</protein>
<comment type="caution">
    <text evidence="2">The sequence shown here is derived from an EMBL/GenBank/DDBJ whole genome shotgun (WGS) entry which is preliminary data.</text>
</comment>
<evidence type="ECO:0008006" key="4">
    <source>
        <dbReference type="Google" id="ProtNLM"/>
    </source>
</evidence>
<sequence>MGEGQVYKSKSKSMQRGAYLSDREPHPVESTYHIKDPHIRDDDLSYFGGLERFVELAHELRPTVLAFAKNGFKRPSQVTTLLNKQGIRTPSGDFWSRRLVWFLLGEIYKDSPKRKKPDIKPISVIKRPRRSTLMKYDPQVTAYLEQLQGEPKPRKINGFTAEEVEQNRKKANIVVEALSENEIKRRQVALARLANNH</sequence>
<reference evidence="2 3" key="1">
    <citation type="submission" date="2020-04" db="EMBL/GenBank/DDBJ databases">
        <title>Whole genome sequencing of clinical and environmental type strains of Ochrobactrum.</title>
        <authorList>
            <person name="Dharne M."/>
        </authorList>
    </citation>
    <scope>NUCLEOTIDE SEQUENCE [LARGE SCALE GENOMIC DNA]</scope>
    <source>
        <strain evidence="2 3">DSM 13340</strain>
    </source>
</reference>
<dbReference type="EMBL" id="JAAXZB010000005">
    <property type="protein sequence ID" value="NKW11269.1"/>
    <property type="molecule type" value="Genomic_DNA"/>
</dbReference>
<gene>
    <name evidence="2" type="ORF">HGG76_27085</name>
</gene>
<name>A0A7X6FST0_9HYPH</name>
<dbReference type="Proteomes" id="UP000558475">
    <property type="component" value="Unassembled WGS sequence"/>
</dbReference>
<proteinExistence type="predicted"/>
<accession>A0A7X6FST0</accession>
<evidence type="ECO:0000256" key="1">
    <source>
        <dbReference type="SAM" id="MobiDB-lite"/>
    </source>
</evidence>
<organism evidence="2 3">
    <name type="scientific">Brucella tritici</name>
    <dbReference type="NCBI Taxonomy" id="94626"/>
    <lineage>
        <taxon>Bacteria</taxon>
        <taxon>Pseudomonadati</taxon>
        <taxon>Pseudomonadota</taxon>
        <taxon>Alphaproteobacteria</taxon>
        <taxon>Hyphomicrobiales</taxon>
        <taxon>Brucellaceae</taxon>
        <taxon>Brucella/Ochrobactrum group</taxon>
        <taxon>Brucella</taxon>
    </lineage>
</organism>
<feature type="region of interest" description="Disordered" evidence="1">
    <location>
        <begin position="1"/>
        <end position="26"/>
    </location>
</feature>
<evidence type="ECO:0000313" key="2">
    <source>
        <dbReference type="EMBL" id="NKW11269.1"/>
    </source>
</evidence>